<protein>
    <submittedName>
        <fullName evidence="4">BRCA1 carboxy-terminus (BRCT) domain protein</fullName>
    </submittedName>
</protein>
<dbReference type="AlphaFoldDB" id="Q22V14"/>
<feature type="domain" description="BRCT" evidence="3">
    <location>
        <begin position="338"/>
        <end position="430"/>
    </location>
</feature>
<feature type="compositionally biased region" description="Basic and acidic residues" evidence="2">
    <location>
        <begin position="13"/>
        <end position="24"/>
    </location>
</feature>
<dbReference type="GeneID" id="7834676"/>
<feature type="domain" description="BRCT" evidence="3">
    <location>
        <begin position="214"/>
        <end position="311"/>
    </location>
</feature>
<dbReference type="InParanoid" id="Q22V14"/>
<feature type="region of interest" description="Disordered" evidence="2">
    <location>
        <begin position="1"/>
        <end position="53"/>
    </location>
</feature>
<dbReference type="Gene3D" id="3.40.50.10190">
    <property type="entry name" value="BRCT domain"/>
    <property type="match status" value="5"/>
</dbReference>
<dbReference type="KEGG" id="tet:TTHERM_00576890"/>
<feature type="domain" description="BRCT" evidence="3">
    <location>
        <begin position="651"/>
        <end position="752"/>
    </location>
</feature>
<dbReference type="EMBL" id="GG662798">
    <property type="protein sequence ID" value="EAR89134.3"/>
    <property type="molecule type" value="Genomic_DNA"/>
</dbReference>
<dbReference type="PROSITE" id="PS50172">
    <property type="entry name" value="BRCT"/>
    <property type="match status" value="3"/>
</dbReference>
<reference evidence="5" key="1">
    <citation type="journal article" date="2006" name="PLoS Biol.">
        <title>Macronuclear genome sequence of the ciliate Tetrahymena thermophila, a model eukaryote.</title>
        <authorList>
            <person name="Eisen J.A."/>
            <person name="Coyne R.S."/>
            <person name="Wu M."/>
            <person name="Wu D."/>
            <person name="Thiagarajan M."/>
            <person name="Wortman J.R."/>
            <person name="Badger J.H."/>
            <person name="Ren Q."/>
            <person name="Amedeo P."/>
            <person name="Jones K.M."/>
            <person name="Tallon L.J."/>
            <person name="Delcher A.L."/>
            <person name="Salzberg S.L."/>
            <person name="Silva J.C."/>
            <person name="Haas B.J."/>
            <person name="Majoros W.H."/>
            <person name="Farzad M."/>
            <person name="Carlton J.M."/>
            <person name="Smith R.K. Jr."/>
            <person name="Garg J."/>
            <person name="Pearlman R.E."/>
            <person name="Karrer K.M."/>
            <person name="Sun L."/>
            <person name="Manning G."/>
            <person name="Elde N.C."/>
            <person name="Turkewitz A.P."/>
            <person name="Asai D.J."/>
            <person name="Wilkes D.E."/>
            <person name="Wang Y."/>
            <person name="Cai H."/>
            <person name="Collins K."/>
            <person name="Stewart B.A."/>
            <person name="Lee S.R."/>
            <person name="Wilamowska K."/>
            <person name="Weinberg Z."/>
            <person name="Ruzzo W.L."/>
            <person name="Wloga D."/>
            <person name="Gaertig J."/>
            <person name="Frankel J."/>
            <person name="Tsao C.-C."/>
            <person name="Gorovsky M.A."/>
            <person name="Keeling P.J."/>
            <person name="Waller R.F."/>
            <person name="Patron N.J."/>
            <person name="Cherry J.M."/>
            <person name="Stover N.A."/>
            <person name="Krieger C.J."/>
            <person name="del Toro C."/>
            <person name="Ryder H.F."/>
            <person name="Williamson S.C."/>
            <person name="Barbeau R.A."/>
            <person name="Hamilton E.P."/>
            <person name="Orias E."/>
        </authorList>
    </citation>
    <scope>NUCLEOTIDE SEQUENCE [LARGE SCALE GENOMIC DNA]</scope>
    <source>
        <strain evidence="5">SB210</strain>
    </source>
</reference>
<evidence type="ECO:0000313" key="4">
    <source>
        <dbReference type="EMBL" id="EAR89134.3"/>
    </source>
</evidence>
<dbReference type="STRING" id="312017.Q22V14"/>
<feature type="compositionally biased region" description="Polar residues" evidence="2">
    <location>
        <begin position="35"/>
        <end position="48"/>
    </location>
</feature>
<feature type="compositionally biased region" description="Basic residues" evidence="2">
    <location>
        <begin position="1"/>
        <end position="11"/>
    </location>
</feature>
<dbReference type="Pfam" id="PF00533">
    <property type="entry name" value="BRCT"/>
    <property type="match status" value="1"/>
</dbReference>
<dbReference type="HOGENOM" id="CLU_402564_0_0_1"/>
<gene>
    <name evidence="4" type="ORF">TTHERM_00576890</name>
</gene>
<keyword evidence="5" id="KW-1185">Reference proteome</keyword>
<organism evidence="4 5">
    <name type="scientific">Tetrahymena thermophila (strain SB210)</name>
    <dbReference type="NCBI Taxonomy" id="312017"/>
    <lineage>
        <taxon>Eukaryota</taxon>
        <taxon>Sar</taxon>
        <taxon>Alveolata</taxon>
        <taxon>Ciliophora</taxon>
        <taxon>Intramacronucleata</taxon>
        <taxon>Oligohymenophorea</taxon>
        <taxon>Hymenostomatida</taxon>
        <taxon>Tetrahymenina</taxon>
        <taxon>Tetrahymenidae</taxon>
        <taxon>Tetrahymena</taxon>
    </lineage>
</organism>
<dbReference type="RefSeq" id="XP_001009379.3">
    <property type="nucleotide sequence ID" value="XM_001009379.3"/>
</dbReference>
<dbReference type="GO" id="GO:0033314">
    <property type="term" value="P:mitotic DNA replication checkpoint signaling"/>
    <property type="evidence" value="ECO:0007669"/>
    <property type="project" value="TreeGrafter"/>
</dbReference>
<evidence type="ECO:0000256" key="1">
    <source>
        <dbReference type="ARBA" id="ARBA00022737"/>
    </source>
</evidence>
<dbReference type="PANTHER" id="PTHR13561">
    <property type="entry name" value="DNA REPLICATION REGULATOR DPB11-RELATED"/>
    <property type="match status" value="1"/>
</dbReference>
<evidence type="ECO:0000313" key="5">
    <source>
        <dbReference type="Proteomes" id="UP000009168"/>
    </source>
</evidence>
<dbReference type="OrthoDB" id="25840at2759"/>
<dbReference type="Proteomes" id="UP000009168">
    <property type="component" value="Unassembled WGS sequence"/>
</dbReference>
<dbReference type="InterPro" id="IPR001357">
    <property type="entry name" value="BRCT_dom"/>
</dbReference>
<proteinExistence type="predicted"/>
<sequence>MPPKKGKKAAQSKKVEEVKPRETRLTSASKKRGSNRNSVDKIQTPNPQKQEEITAYMKDDIVKKEVNGKSLEDDQKQMEVFISPKKDVHQIGKLHFTQNSTQSKLNTPSQKITAQPNKVESKTLFTPSKVQKKIWKVSLSGFTKQLKEYNKNAIKSLNGEYYENFQPGIDVLIASKALGAKTKLSYDSGVPILNVKWLTDSIAEKCFIEDIKKYLLKPFEGCMLNILGFSQDEYQVIKQSVMDNGGDCINDLNYVQKSSDQQSSKIDMTVINSKNNSTSYLNIIKTPAVDEKWIYQCINRQMFVFPKHYVINKLDLNFNLCQEEYINKKMKESECSQKDCNYFQNCTFYIHTQFLDQQKLKIIKNLINYGGGFYINQLLPCITHIVTPQYTKQDLVEFNQFGNSIFLVHPEFLLEASFIYKKLNELDYQPQLVEQQANSQQIFSQEKVKNDTNGFSSTQQQVIQTISAIANKNRASINNPMGNMFNSQTGNGNLSRMSSFNGNGNPFQGINQQQIALANIPENEEVSEKTEQKQRKLTFKQQKQLVTVKGNLFKNCYFYLEMSQYKDKLKQYKTKIFENQGEILSFIDEKVREIFYILDDKPQSKVIMEKQFQNASFYSYRWIDFCIEKKQIVRNYQDQQLFFLAPFPHSMPLKEFVGLSVYCSGYNPNEKLALKETIKIIGAHYEFASEKRCYLITDDKECKKYRYIQDQQQHLSQEEYEIKWGKLMIVGSFWLLESVTQGKLLDHEPYKL</sequence>
<evidence type="ECO:0000256" key="2">
    <source>
        <dbReference type="SAM" id="MobiDB-lite"/>
    </source>
</evidence>
<dbReference type="SMART" id="SM00292">
    <property type="entry name" value="BRCT"/>
    <property type="match status" value="5"/>
</dbReference>
<evidence type="ECO:0000259" key="3">
    <source>
        <dbReference type="PROSITE" id="PS50172"/>
    </source>
</evidence>
<dbReference type="Pfam" id="PF16589">
    <property type="entry name" value="BRCT_2"/>
    <property type="match status" value="1"/>
</dbReference>
<dbReference type="PANTHER" id="PTHR13561:SF20">
    <property type="entry name" value="DNA TOPOISOMERASE 2-BINDING PROTEIN 1"/>
    <property type="match status" value="1"/>
</dbReference>
<dbReference type="GO" id="GO:0006270">
    <property type="term" value="P:DNA replication initiation"/>
    <property type="evidence" value="ECO:0007669"/>
    <property type="project" value="TreeGrafter"/>
</dbReference>
<keyword evidence="1" id="KW-0677">Repeat</keyword>
<dbReference type="SUPFAM" id="SSF52113">
    <property type="entry name" value="BRCT domain"/>
    <property type="match status" value="4"/>
</dbReference>
<dbReference type="GO" id="GO:0007095">
    <property type="term" value="P:mitotic G2 DNA damage checkpoint signaling"/>
    <property type="evidence" value="ECO:0007669"/>
    <property type="project" value="TreeGrafter"/>
</dbReference>
<name>Q22V14_TETTS</name>
<dbReference type="InterPro" id="IPR036420">
    <property type="entry name" value="BRCT_dom_sf"/>
</dbReference>
<accession>Q22V14</accession>
<dbReference type="eggNOG" id="ENOG502SWJ9">
    <property type="taxonomic scope" value="Eukaryota"/>
</dbReference>
<dbReference type="CDD" id="cd00027">
    <property type="entry name" value="BRCT"/>
    <property type="match status" value="2"/>
</dbReference>